<evidence type="ECO:0000256" key="5">
    <source>
        <dbReference type="ARBA" id="ARBA00018361"/>
    </source>
</evidence>
<evidence type="ECO:0000256" key="17">
    <source>
        <dbReference type="PROSITE-ProRule" id="PRU00192"/>
    </source>
</evidence>
<evidence type="ECO:0000256" key="1">
    <source>
        <dbReference type="ARBA" id="ARBA00004395"/>
    </source>
</evidence>
<dbReference type="InterPro" id="IPR004148">
    <property type="entry name" value="BAR_dom"/>
</dbReference>
<dbReference type="SMART" id="SM00721">
    <property type="entry name" value="BAR"/>
    <property type="match status" value="1"/>
</dbReference>
<keyword evidence="9" id="KW-0472">Membrane</keyword>
<dbReference type="CDD" id="cd11945">
    <property type="entry name" value="SH3_Endophilin_B1"/>
    <property type="match status" value="1"/>
</dbReference>
<dbReference type="Pfam" id="PF03114">
    <property type="entry name" value="BAR"/>
    <property type="match status" value="1"/>
</dbReference>
<evidence type="ECO:0000256" key="7">
    <source>
        <dbReference type="ARBA" id="ARBA00022490"/>
    </source>
</evidence>
<dbReference type="PANTHER" id="PTHR14167:SF68">
    <property type="entry name" value="DREBRIN-LIKE PROTEIN-RELATED"/>
    <property type="match status" value="1"/>
</dbReference>
<comment type="subcellular location">
    <subcellularLocation>
        <location evidence="3">Cytoplasm</location>
    </subcellularLocation>
    <subcellularLocation>
        <location evidence="1">Golgi apparatus membrane</location>
        <topology evidence="1">Peripheral membrane protein</topology>
    </subcellularLocation>
    <subcellularLocation>
        <location evidence="2">Mitochondrion outer membrane</location>
        <topology evidence="2">Peripheral membrane protein</topology>
    </subcellularLocation>
</comment>
<proteinExistence type="inferred from homology"/>
<evidence type="ECO:0000256" key="11">
    <source>
        <dbReference type="ARBA" id="ARBA00023054"/>
    </source>
</evidence>
<dbReference type="GO" id="GO:0005741">
    <property type="term" value="C:mitochondrial outer membrane"/>
    <property type="evidence" value="ECO:0007669"/>
    <property type="project" value="UniProtKB-SubCell"/>
</dbReference>
<dbReference type="Gene3D" id="2.30.30.40">
    <property type="entry name" value="SH3 Domains"/>
    <property type="match status" value="1"/>
</dbReference>
<keyword evidence="12" id="KW-0496">Mitochondrion</keyword>
<evidence type="ECO:0000256" key="6">
    <source>
        <dbReference type="ARBA" id="ARBA00022443"/>
    </source>
</evidence>
<feature type="domain" description="BAR" evidence="19">
    <location>
        <begin position="10"/>
        <end position="277"/>
    </location>
</feature>
<evidence type="ECO:0000256" key="8">
    <source>
        <dbReference type="ARBA" id="ARBA00022703"/>
    </source>
</evidence>
<evidence type="ECO:0000256" key="10">
    <source>
        <dbReference type="ARBA" id="ARBA00023034"/>
    </source>
</evidence>
<evidence type="ECO:0000313" key="21">
    <source>
        <dbReference type="Proteomes" id="UP000632118"/>
    </source>
</evidence>
<feature type="domain" description="SH3" evidence="18">
    <location>
        <begin position="338"/>
        <end position="398"/>
    </location>
</feature>
<evidence type="ECO:0000256" key="4">
    <source>
        <dbReference type="ARBA" id="ARBA00006697"/>
    </source>
</evidence>
<keyword evidence="9" id="KW-1000">Mitochondrion outer membrane</keyword>
<sequence>MATFFLQFTEEKLGQAEKTELDAHFESLLARADCTKNWTEKILRQTEVLLQPNPSARVEEFLYEKLDRKVPSRVTNGELLAQYMTEAANDFGPGTPYGKTLIKVGETQRRLGAAERDFIHSASINFLTPLRNFLEGDWRTISKERRILQNRRLDLDACKARLKKAKAAEAKAACEGDAVPDFQETRPRNYVLSASASALWSDEVEKAEHELRLTQTEFDRQAEVTRLLLEGISSTHVNHLRCLHEFVESQTNYYAQCYQYMLDLQKQLGSAKGEIFSGTFVGNAESTSPPPAATSPPAVAAATLPAVPTIPVVPTIVGVPNTVAESVLNPNEVKPPASGTRKARVLYDYEAADSTELALLADEMITVYSLPGMDPDWLIGERGNQKGKVPVTYLELLS</sequence>
<evidence type="ECO:0000259" key="18">
    <source>
        <dbReference type="PROSITE" id="PS50002"/>
    </source>
</evidence>
<dbReference type="InterPro" id="IPR036028">
    <property type="entry name" value="SH3-like_dom_sf"/>
</dbReference>
<keyword evidence="6 17" id="KW-0728">SH3 domain</keyword>
<evidence type="ECO:0000256" key="9">
    <source>
        <dbReference type="ARBA" id="ARBA00022787"/>
    </source>
</evidence>
<feature type="non-terminal residue" evidence="20">
    <location>
        <position position="398"/>
    </location>
</feature>
<evidence type="ECO:0000256" key="15">
    <source>
        <dbReference type="ARBA" id="ARBA00040331"/>
    </source>
</evidence>
<dbReference type="OrthoDB" id="14167at2759"/>
<dbReference type="PROSITE" id="PS51021">
    <property type="entry name" value="BAR"/>
    <property type="match status" value="1"/>
</dbReference>
<dbReference type="FunFam" id="2.30.30.40:FF:000028">
    <property type="entry name" value="endophilin-B2 isoform X1"/>
    <property type="match status" value="1"/>
</dbReference>
<dbReference type="GO" id="GO:0000139">
    <property type="term" value="C:Golgi membrane"/>
    <property type="evidence" value="ECO:0007669"/>
    <property type="project" value="UniProtKB-SubCell"/>
</dbReference>
<dbReference type="EMBL" id="WAAD01031095">
    <property type="protein sequence ID" value="NWH52105.1"/>
    <property type="molecule type" value="Genomic_DNA"/>
</dbReference>
<keyword evidence="10" id="KW-0333">Golgi apparatus</keyword>
<accession>A0A850W3Z4</accession>
<evidence type="ECO:0000256" key="14">
    <source>
        <dbReference type="ARBA" id="ARBA00038771"/>
    </source>
</evidence>
<dbReference type="GO" id="GO:0006915">
    <property type="term" value="P:apoptotic process"/>
    <property type="evidence" value="ECO:0007669"/>
    <property type="project" value="UniProtKB-KW"/>
</dbReference>
<reference evidence="20" key="1">
    <citation type="submission" date="2019-09" db="EMBL/GenBank/DDBJ databases">
        <title>Bird 10,000 Genomes (B10K) Project - Family phase.</title>
        <authorList>
            <person name="Zhang G."/>
        </authorList>
    </citation>
    <scope>NUCLEOTIDE SEQUENCE</scope>
    <source>
        <strain evidence="20">B10K-DU-002-48</strain>
        <tissue evidence="20">Muscle</tissue>
    </source>
</reference>
<evidence type="ECO:0000256" key="16">
    <source>
        <dbReference type="ARBA" id="ARBA00042180"/>
    </source>
</evidence>
<dbReference type="SMART" id="SM00326">
    <property type="entry name" value="SH3"/>
    <property type="match status" value="1"/>
</dbReference>
<keyword evidence="11" id="KW-0175">Coiled coil</keyword>
<dbReference type="PROSITE" id="PS50002">
    <property type="entry name" value="SH3"/>
    <property type="match status" value="1"/>
</dbReference>
<protein>
    <recommendedName>
        <fullName evidence="5">Endophilin-B1</fullName>
    </recommendedName>
    <alternativeName>
        <fullName evidence="15">Endophilin-B2</fullName>
    </alternativeName>
    <alternativeName>
        <fullName evidence="13">SH3 domain-containing GRB2-like protein B1</fullName>
    </alternativeName>
    <alternativeName>
        <fullName evidence="16">SH3 domain-containing GRB2-like protein B2</fullName>
    </alternativeName>
</protein>
<gene>
    <name evidence="20" type="primary">Sh3glb2</name>
    <name evidence="20" type="ORF">FREMAG_R01640</name>
</gene>
<dbReference type="InterPro" id="IPR028503">
    <property type="entry name" value="SH3GLB_SH3"/>
</dbReference>
<feature type="non-terminal residue" evidence="20">
    <location>
        <position position="1"/>
    </location>
</feature>
<evidence type="ECO:0000256" key="13">
    <source>
        <dbReference type="ARBA" id="ARBA00033266"/>
    </source>
</evidence>
<comment type="caution">
    <text evidence="20">The sequence shown here is derived from an EMBL/GenBank/DDBJ whole genome shotgun (WGS) entry which is preliminary data.</text>
</comment>
<evidence type="ECO:0000256" key="12">
    <source>
        <dbReference type="ARBA" id="ARBA00023128"/>
    </source>
</evidence>
<dbReference type="InterPro" id="IPR050384">
    <property type="entry name" value="Endophilin_SH3RF"/>
</dbReference>
<organism evidence="20 21">
    <name type="scientific">Fregata magnificens</name>
    <name type="common">Magnificent frigatebird</name>
    <dbReference type="NCBI Taxonomy" id="37042"/>
    <lineage>
        <taxon>Eukaryota</taxon>
        <taxon>Metazoa</taxon>
        <taxon>Chordata</taxon>
        <taxon>Craniata</taxon>
        <taxon>Vertebrata</taxon>
        <taxon>Euteleostomi</taxon>
        <taxon>Archelosauria</taxon>
        <taxon>Archosauria</taxon>
        <taxon>Dinosauria</taxon>
        <taxon>Saurischia</taxon>
        <taxon>Theropoda</taxon>
        <taxon>Coelurosauria</taxon>
        <taxon>Aves</taxon>
        <taxon>Neognathae</taxon>
        <taxon>Neoaves</taxon>
        <taxon>Aequornithes</taxon>
        <taxon>Suliformes</taxon>
        <taxon>Fregatidae</taxon>
        <taxon>Fregata</taxon>
    </lineage>
</organism>
<comment type="similarity">
    <text evidence="4">Belongs to the endophilin family.</text>
</comment>
<keyword evidence="8" id="KW-0053">Apoptosis</keyword>
<dbReference type="AlphaFoldDB" id="A0A850W3Z4"/>
<dbReference type="GO" id="GO:0061024">
    <property type="term" value="P:membrane organization"/>
    <property type="evidence" value="ECO:0007669"/>
    <property type="project" value="TreeGrafter"/>
</dbReference>
<name>A0A850W3Z4_FREMA</name>
<dbReference type="InterPro" id="IPR027267">
    <property type="entry name" value="AH/BAR_dom_sf"/>
</dbReference>
<dbReference type="CDD" id="cd07617">
    <property type="entry name" value="BAR_Endophilin_B2"/>
    <property type="match status" value="1"/>
</dbReference>
<comment type="subunit">
    <text evidence="14">Homodimer, and heterodimer with SH3GLB1.</text>
</comment>
<evidence type="ECO:0000256" key="3">
    <source>
        <dbReference type="ARBA" id="ARBA00004496"/>
    </source>
</evidence>
<dbReference type="PANTHER" id="PTHR14167">
    <property type="entry name" value="SH3 DOMAIN-CONTAINING"/>
    <property type="match status" value="1"/>
</dbReference>
<keyword evidence="7" id="KW-0963">Cytoplasm</keyword>
<dbReference type="InterPro" id="IPR001452">
    <property type="entry name" value="SH3_domain"/>
</dbReference>
<dbReference type="Proteomes" id="UP000632118">
    <property type="component" value="Unassembled WGS sequence"/>
</dbReference>
<dbReference type="SUPFAM" id="SSF50044">
    <property type="entry name" value="SH3-domain"/>
    <property type="match status" value="1"/>
</dbReference>
<evidence type="ECO:0000313" key="20">
    <source>
        <dbReference type="EMBL" id="NWH52105.1"/>
    </source>
</evidence>
<keyword evidence="21" id="KW-1185">Reference proteome</keyword>
<evidence type="ECO:0000259" key="19">
    <source>
        <dbReference type="PROSITE" id="PS51021"/>
    </source>
</evidence>
<evidence type="ECO:0000256" key="2">
    <source>
        <dbReference type="ARBA" id="ARBA00004450"/>
    </source>
</evidence>
<dbReference type="Gene3D" id="1.20.1270.60">
    <property type="entry name" value="Arfaptin homology (AH) domain/BAR domain"/>
    <property type="match status" value="1"/>
</dbReference>
<dbReference type="Pfam" id="PF14604">
    <property type="entry name" value="SH3_9"/>
    <property type="match status" value="1"/>
</dbReference>
<dbReference type="SUPFAM" id="SSF103657">
    <property type="entry name" value="BAR/IMD domain-like"/>
    <property type="match status" value="1"/>
</dbReference>